<dbReference type="EMBL" id="CAAALY010254507">
    <property type="protein sequence ID" value="VEL37283.1"/>
    <property type="molecule type" value="Genomic_DNA"/>
</dbReference>
<sequence length="90" mass="10332">MKNGDTFGELALLQEGRRRATVVSKTRVQLLTIECDQFRRIFMSEAGVAPRDSGKLPNFIEFLKMQPLMIDFPISRLIDKPEHCVVNFYG</sequence>
<keyword evidence="3" id="KW-1185">Reference proteome</keyword>
<feature type="domain" description="Cyclic nucleotide-binding" evidence="1">
    <location>
        <begin position="1"/>
        <end position="43"/>
    </location>
</feature>
<name>A0A3S5CPC3_9PLAT</name>
<dbReference type="SUPFAM" id="SSF51206">
    <property type="entry name" value="cAMP-binding domain-like"/>
    <property type="match status" value="1"/>
</dbReference>
<comment type="caution">
    <text evidence="2">The sequence shown here is derived from an EMBL/GenBank/DDBJ whole genome shotgun (WGS) entry which is preliminary data.</text>
</comment>
<organism evidence="2 3">
    <name type="scientific">Protopolystoma xenopodis</name>
    <dbReference type="NCBI Taxonomy" id="117903"/>
    <lineage>
        <taxon>Eukaryota</taxon>
        <taxon>Metazoa</taxon>
        <taxon>Spiralia</taxon>
        <taxon>Lophotrochozoa</taxon>
        <taxon>Platyhelminthes</taxon>
        <taxon>Monogenea</taxon>
        <taxon>Polyopisthocotylea</taxon>
        <taxon>Polystomatidea</taxon>
        <taxon>Polystomatidae</taxon>
        <taxon>Protopolystoma</taxon>
    </lineage>
</organism>
<dbReference type="InterPro" id="IPR000595">
    <property type="entry name" value="cNMP-bd_dom"/>
</dbReference>
<gene>
    <name evidence="2" type="ORF">PXEA_LOCUS30723</name>
</gene>
<evidence type="ECO:0000313" key="2">
    <source>
        <dbReference type="EMBL" id="VEL37283.1"/>
    </source>
</evidence>
<protein>
    <recommendedName>
        <fullName evidence="1">Cyclic nucleotide-binding domain-containing protein</fullName>
    </recommendedName>
</protein>
<dbReference type="InterPro" id="IPR018490">
    <property type="entry name" value="cNMP-bd_dom_sf"/>
</dbReference>
<dbReference type="Pfam" id="PF00027">
    <property type="entry name" value="cNMP_binding"/>
    <property type="match status" value="1"/>
</dbReference>
<dbReference type="PROSITE" id="PS50042">
    <property type="entry name" value="CNMP_BINDING_3"/>
    <property type="match status" value="1"/>
</dbReference>
<reference evidence="2" key="1">
    <citation type="submission" date="2018-11" db="EMBL/GenBank/DDBJ databases">
        <authorList>
            <consortium name="Pathogen Informatics"/>
        </authorList>
    </citation>
    <scope>NUCLEOTIDE SEQUENCE</scope>
</reference>
<dbReference type="CDD" id="cd00038">
    <property type="entry name" value="CAP_ED"/>
    <property type="match status" value="1"/>
</dbReference>
<accession>A0A3S5CPC3</accession>
<proteinExistence type="predicted"/>
<dbReference type="AlphaFoldDB" id="A0A3S5CPC3"/>
<dbReference type="InterPro" id="IPR014710">
    <property type="entry name" value="RmlC-like_jellyroll"/>
</dbReference>
<dbReference type="PANTHER" id="PTHR23011">
    <property type="entry name" value="CYCLIC NUCLEOTIDE-BINDING DOMAIN CONTAINING PROTEIN"/>
    <property type="match status" value="1"/>
</dbReference>
<dbReference type="OrthoDB" id="417078at2759"/>
<evidence type="ECO:0000313" key="3">
    <source>
        <dbReference type="Proteomes" id="UP000784294"/>
    </source>
</evidence>
<dbReference type="PANTHER" id="PTHR23011:SF28">
    <property type="entry name" value="CYCLIC NUCLEOTIDE-BINDING DOMAIN CONTAINING PROTEIN"/>
    <property type="match status" value="1"/>
</dbReference>
<evidence type="ECO:0000259" key="1">
    <source>
        <dbReference type="PROSITE" id="PS50042"/>
    </source>
</evidence>
<dbReference type="Gene3D" id="2.60.120.10">
    <property type="entry name" value="Jelly Rolls"/>
    <property type="match status" value="1"/>
</dbReference>
<dbReference type="Proteomes" id="UP000784294">
    <property type="component" value="Unassembled WGS sequence"/>
</dbReference>